<dbReference type="PANTHER" id="PTHR30026">
    <property type="entry name" value="OUTER MEMBRANE PROTEIN TOLC"/>
    <property type="match status" value="1"/>
</dbReference>
<proteinExistence type="inferred from homology"/>
<dbReference type="PANTHER" id="PTHR30026:SF20">
    <property type="entry name" value="OUTER MEMBRANE PROTEIN TOLC"/>
    <property type="match status" value="1"/>
</dbReference>
<dbReference type="Proteomes" id="UP000598271">
    <property type="component" value="Unassembled WGS sequence"/>
</dbReference>
<dbReference type="RefSeq" id="WP_189567939.1">
    <property type="nucleotide sequence ID" value="NZ_BMXF01000006.1"/>
</dbReference>
<dbReference type="InterPro" id="IPR003423">
    <property type="entry name" value="OMP_efflux"/>
</dbReference>
<protein>
    <submittedName>
        <fullName evidence="10">Outer membrane protein</fullName>
    </submittedName>
</protein>
<evidence type="ECO:0000256" key="9">
    <source>
        <dbReference type="SAM" id="SignalP"/>
    </source>
</evidence>
<keyword evidence="5" id="KW-0812">Transmembrane</keyword>
<dbReference type="GO" id="GO:0015562">
    <property type="term" value="F:efflux transmembrane transporter activity"/>
    <property type="evidence" value="ECO:0007669"/>
    <property type="project" value="InterPro"/>
</dbReference>
<evidence type="ECO:0000313" key="10">
    <source>
        <dbReference type="EMBL" id="GHB85491.1"/>
    </source>
</evidence>
<dbReference type="InterPro" id="IPR051906">
    <property type="entry name" value="TolC-like"/>
</dbReference>
<comment type="caution">
    <text evidence="10">The sequence shown here is derived from an EMBL/GenBank/DDBJ whole genome shotgun (WGS) entry which is preliminary data.</text>
</comment>
<keyword evidence="9" id="KW-0732">Signal</keyword>
<evidence type="ECO:0000256" key="8">
    <source>
        <dbReference type="SAM" id="Coils"/>
    </source>
</evidence>
<sequence>MKRSFFVIALLSVLLGKAHAQSPAELDNLVQASFQNFPKLKEAERLIQSGEMRVDIAKTALLPFVNGNLSYTYLTPVAQAALPTPDGPKTLQFIPHNNYNFNVSAGYALYDFGKTDLSIRQARENVLTQRHSLELTKQNLAYQVAQLYYSIGFLQKSIQVQDDVIATSAKLIEQIAVRYQNGDALEFDIVTQKVRFETAKTRKIDFENQIEKQRIMLAYLTGIPREDLTIAEFSTPETTTMPAPVGSLMTQAEGQNKELLLAQDRIRSAETEIAIAQKAHLPTLLLNASAGVKNGYVPDISILRPNTAAGIAVTIPLYAGKRYDLQRKAAEISRQASDYNLEAVSANLRKDMESVLADRRSNEARLQSLQAQLTQADRALAIAENRLANGTITAVELESAQTGIEEARLGQVNLQYQIFMNGLELQRLAGVEFWK</sequence>
<dbReference type="GO" id="GO:1990281">
    <property type="term" value="C:efflux pump complex"/>
    <property type="evidence" value="ECO:0007669"/>
    <property type="project" value="TreeGrafter"/>
</dbReference>
<dbReference type="SUPFAM" id="SSF56954">
    <property type="entry name" value="Outer membrane efflux proteins (OEP)"/>
    <property type="match status" value="1"/>
</dbReference>
<keyword evidence="8" id="KW-0175">Coiled coil</keyword>
<evidence type="ECO:0000313" key="11">
    <source>
        <dbReference type="Proteomes" id="UP000598271"/>
    </source>
</evidence>
<reference evidence="10 11" key="1">
    <citation type="journal article" date="2014" name="Int. J. Syst. Evol. Microbiol.">
        <title>Complete genome sequence of Corynebacterium casei LMG S-19264T (=DSM 44701T), isolated from a smear-ripened cheese.</title>
        <authorList>
            <consortium name="US DOE Joint Genome Institute (JGI-PGF)"/>
            <person name="Walter F."/>
            <person name="Albersmeier A."/>
            <person name="Kalinowski J."/>
            <person name="Ruckert C."/>
        </authorList>
    </citation>
    <scope>NUCLEOTIDE SEQUENCE [LARGE SCALE GENOMIC DNA]</scope>
    <source>
        <strain evidence="10 11">KCTC 12866</strain>
    </source>
</reference>
<feature type="coiled-coil region" evidence="8">
    <location>
        <begin position="252"/>
        <end position="279"/>
    </location>
</feature>
<dbReference type="GO" id="GO:0015288">
    <property type="term" value="F:porin activity"/>
    <property type="evidence" value="ECO:0007669"/>
    <property type="project" value="TreeGrafter"/>
</dbReference>
<evidence type="ECO:0000256" key="5">
    <source>
        <dbReference type="ARBA" id="ARBA00022692"/>
    </source>
</evidence>
<comment type="similarity">
    <text evidence="2">Belongs to the outer membrane factor (OMF) (TC 1.B.17) family.</text>
</comment>
<dbReference type="Gene3D" id="1.20.1600.10">
    <property type="entry name" value="Outer membrane efflux proteins (OEP)"/>
    <property type="match status" value="1"/>
</dbReference>
<evidence type="ECO:0000256" key="4">
    <source>
        <dbReference type="ARBA" id="ARBA00022452"/>
    </source>
</evidence>
<feature type="coiled-coil region" evidence="8">
    <location>
        <begin position="352"/>
        <end position="386"/>
    </location>
</feature>
<evidence type="ECO:0000256" key="6">
    <source>
        <dbReference type="ARBA" id="ARBA00023136"/>
    </source>
</evidence>
<feature type="signal peptide" evidence="9">
    <location>
        <begin position="1"/>
        <end position="20"/>
    </location>
</feature>
<dbReference type="GO" id="GO:0009279">
    <property type="term" value="C:cell outer membrane"/>
    <property type="evidence" value="ECO:0007669"/>
    <property type="project" value="UniProtKB-SubCell"/>
</dbReference>
<gene>
    <name evidence="10" type="ORF">GCM10007390_46090</name>
</gene>
<evidence type="ECO:0000256" key="1">
    <source>
        <dbReference type="ARBA" id="ARBA00004442"/>
    </source>
</evidence>
<keyword evidence="6" id="KW-0472">Membrane</keyword>
<evidence type="ECO:0000256" key="2">
    <source>
        <dbReference type="ARBA" id="ARBA00007613"/>
    </source>
</evidence>
<dbReference type="AlphaFoldDB" id="A0A8J3GAT1"/>
<evidence type="ECO:0000256" key="7">
    <source>
        <dbReference type="ARBA" id="ARBA00023237"/>
    </source>
</evidence>
<keyword evidence="11" id="KW-1185">Reference proteome</keyword>
<comment type="subcellular location">
    <subcellularLocation>
        <location evidence="1">Cell outer membrane</location>
    </subcellularLocation>
</comment>
<accession>A0A8J3GAT1</accession>
<evidence type="ECO:0000256" key="3">
    <source>
        <dbReference type="ARBA" id="ARBA00022448"/>
    </source>
</evidence>
<name>A0A8J3GAT1_9BACT</name>
<feature type="chain" id="PRO_5035175533" evidence="9">
    <location>
        <begin position="21"/>
        <end position="435"/>
    </location>
</feature>
<dbReference type="Pfam" id="PF02321">
    <property type="entry name" value="OEP"/>
    <property type="match status" value="2"/>
</dbReference>
<organism evidence="10 11">
    <name type="scientific">Persicitalea jodogahamensis</name>
    <dbReference type="NCBI Taxonomy" id="402147"/>
    <lineage>
        <taxon>Bacteria</taxon>
        <taxon>Pseudomonadati</taxon>
        <taxon>Bacteroidota</taxon>
        <taxon>Cytophagia</taxon>
        <taxon>Cytophagales</taxon>
        <taxon>Spirosomataceae</taxon>
        <taxon>Persicitalea</taxon>
    </lineage>
</organism>
<keyword evidence="3" id="KW-0813">Transport</keyword>
<keyword evidence="7" id="KW-0998">Cell outer membrane</keyword>
<dbReference type="EMBL" id="BMXF01000006">
    <property type="protein sequence ID" value="GHB85491.1"/>
    <property type="molecule type" value="Genomic_DNA"/>
</dbReference>
<keyword evidence="4" id="KW-1134">Transmembrane beta strand</keyword>